<reference evidence="1 2" key="2">
    <citation type="submission" date="2019-01" db="EMBL/GenBank/DDBJ databases">
        <title>Motilimonas pumilus sp. nov., isolated from the gut of sea cucumber (Apostichopus japonicus).</title>
        <authorList>
            <person name="Wang F.-Q."/>
            <person name="Ren L.-H."/>
            <person name="Lin Y.-W."/>
            <person name="Sun G.-H."/>
            <person name="Du Z.-J."/>
            <person name="Zhao J.-X."/>
            <person name="Liu X.-J."/>
            <person name="Liu L.-J."/>
        </authorList>
    </citation>
    <scope>NUCLEOTIDE SEQUENCE [LARGE SCALE GENOMIC DNA]</scope>
    <source>
        <strain evidence="1 2">PLHSC7-2</strain>
    </source>
</reference>
<proteinExistence type="predicted"/>
<evidence type="ECO:0000313" key="1">
    <source>
        <dbReference type="EMBL" id="RJG48116.1"/>
    </source>
</evidence>
<accession>A0A418YFF8</accession>
<organism evidence="1 2">
    <name type="scientific">Motilimonas pumila</name>
    <dbReference type="NCBI Taxonomy" id="2303987"/>
    <lineage>
        <taxon>Bacteria</taxon>
        <taxon>Pseudomonadati</taxon>
        <taxon>Pseudomonadota</taxon>
        <taxon>Gammaproteobacteria</taxon>
        <taxon>Alteromonadales</taxon>
        <taxon>Alteromonadales genera incertae sedis</taxon>
        <taxon>Motilimonas</taxon>
    </lineage>
</organism>
<comment type="caution">
    <text evidence="1">The sequence shown here is derived from an EMBL/GenBank/DDBJ whole genome shotgun (WGS) entry which is preliminary data.</text>
</comment>
<dbReference type="EMBL" id="QZCH01000009">
    <property type="protein sequence ID" value="RJG48116.1"/>
    <property type="molecule type" value="Genomic_DNA"/>
</dbReference>
<name>A0A418YFF8_9GAMM</name>
<reference evidence="1 2" key="1">
    <citation type="submission" date="2018-09" db="EMBL/GenBank/DDBJ databases">
        <authorList>
            <person name="Wang F."/>
        </authorList>
    </citation>
    <scope>NUCLEOTIDE SEQUENCE [LARGE SCALE GENOMIC DNA]</scope>
    <source>
        <strain evidence="1 2">PLHSC7-2</strain>
    </source>
</reference>
<dbReference type="Proteomes" id="UP000283255">
    <property type="component" value="Unassembled WGS sequence"/>
</dbReference>
<evidence type="ECO:0000313" key="2">
    <source>
        <dbReference type="Proteomes" id="UP000283255"/>
    </source>
</evidence>
<keyword evidence="2" id="KW-1185">Reference proteome</keyword>
<sequence>MVLPLILLLAGVLLFLIIGYNIIQQYKQKVEAEKRATIVKQKAIITETDEMLLQASRIPFSKELLIILHNRILDALTSIQQVDPGLKQVNQRIKDINGQLTQIAQNYTQPSDASLRMPDNDKQAVMMLQVVKKIRAIVRSEHSKGKVQTPIFVAENRRLELMQLKINIENALTRANGAKLNRQFGTSKQLLDKAIETLNSLPDRDEYLQSKLEQMMQMKQDLLKQLKQASDSDLKERQDKEVDELDVLFQPKKKW</sequence>
<dbReference type="OrthoDB" id="5899712at2"/>
<protein>
    <submittedName>
        <fullName evidence="1">DNA repair protein</fullName>
    </submittedName>
</protein>
<gene>
    <name evidence="1" type="ORF">D1Z90_08565</name>
</gene>
<dbReference type="AlphaFoldDB" id="A0A418YFF8"/>